<accession>A0AAV2K3Y8</accession>
<dbReference type="AlphaFoldDB" id="A0AAV2K3Y8"/>
<proteinExistence type="predicted"/>
<evidence type="ECO:0000256" key="1">
    <source>
        <dbReference type="SAM" id="MobiDB-lite"/>
    </source>
</evidence>
<gene>
    <name evidence="2" type="ORF">KC01_LOCUS14945</name>
</gene>
<organism evidence="2 3">
    <name type="scientific">Knipowitschia caucasica</name>
    <name type="common">Caucasian dwarf goby</name>
    <name type="synonym">Pomatoschistus caucasicus</name>
    <dbReference type="NCBI Taxonomy" id="637954"/>
    <lineage>
        <taxon>Eukaryota</taxon>
        <taxon>Metazoa</taxon>
        <taxon>Chordata</taxon>
        <taxon>Craniata</taxon>
        <taxon>Vertebrata</taxon>
        <taxon>Euteleostomi</taxon>
        <taxon>Actinopterygii</taxon>
        <taxon>Neopterygii</taxon>
        <taxon>Teleostei</taxon>
        <taxon>Neoteleostei</taxon>
        <taxon>Acanthomorphata</taxon>
        <taxon>Gobiaria</taxon>
        <taxon>Gobiiformes</taxon>
        <taxon>Gobioidei</taxon>
        <taxon>Gobiidae</taxon>
        <taxon>Gobiinae</taxon>
        <taxon>Knipowitschia</taxon>
    </lineage>
</organism>
<reference evidence="2 3" key="1">
    <citation type="submission" date="2024-04" db="EMBL/GenBank/DDBJ databases">
        <authorList>
            <person name="Waldvogel A.-M."/>
            <person name="Schoenle A."/>
        </authorList>
    </citation>
    <scope>NUCLEOTIDE SEQUENCE [LARGE SCALE GENOMIC DNA]</scope>
</reference>
<keyword evidence="3" id="KW-1185">Reference proteome</keyword>
<feature type="region of interest" description="Disordered" evidence="1">
    <location>
        <begin position="39"/>
        <end position="67"/>
    </location>
</feature>
<dbReference type="EMBL" id="OZ035838">
    <property type="protein sequence ID" value="CAL1584641.1"/>
    <property type="molecule type" value="Genomic_DNA"/>
</dbReference>
<evidence type="ECO:0000313" key="3">
    <source>
        <dbReference type="Proteomes" id="UP001497482"/>
    </source>
</evidence>
<evidence type="ECO:0000313" key="2">
    <source>
        <dbReference type="EMBL" id="CAL1584641.1"/>
    </source>
</evidence>
<protein>
    <submittedName>
        <fullName evidence="2">Uncharacterized protein</fullName>
    </submittedName>
</protein>
<sequence>MGLASAQVRDDGFCSRHVPSVLVTLVVLVEVVGSRALIIPPQNPSQMSPGPGGRWARTPPPPTPPSSAAVRLGWRIFKPAGSTAEEVTGARHWSRVVKGMTDEWPEEQNSL</sequence>
<name>A0AAV2K3Y8_KNICA</name>
<dbReference type="Proteomes" id="UP001497482">
    <property type="component" value="Chromosome 16"/>
</dbReference>